<comment type="cofactor">
    <cofactor evidence="1 5 6">
        <name>pyridoxal 5'-phosphate</name>
        <dbReference type="ChEBI" id="CHEBI:597326"/>
    </cofactor>
</comment>
<gene>
    <name evidence="7" type="ORF">SAMN04488561_4133</name>
</gene>
<dbReference type="Gene3D" id="3.40.640.10">
    <property type="entry name" value="Type I PLP-dependent aspartate aminotransferase-like (Major domain)"/>
    <property type="match status" value="1"/>
</dbReference>
<dbReference type="AlphaFoldDB" id="A0A1H5PD75"/>
<keyword evidence="8" id="KW-1185">Reference proteome</keyword>
<evidence type="ECO:0000256" key="4">
    <source>
        <dbReference type="ARBA" id="ARBA00038302"/>
    </source>
</evidence>
<dbReference type="PANTHER" id="PTHR42735">
    <property type="match status" value="1"/>
</dbReference>
<protein>
    <submittedName>
        <fullName evidence="7">Tyrosine decarboxylase / aspartate 1-decarboxylase</fullName>
    </submittedName>
</protein>
<dbReference type="Proteomes" id="UP000181980">
    <property type="component" value="Unassembled WGS sequence"/>
</dbReference>
<name>A0A1H5PD75_9ACTN</name>
<evidence type="ECO:0000313" key="8">
    <source>
        <dbReference type="Proteomes" id="UP000181980"/>
    </source>
</evidence>
<keyword evidence="2 5" id="KW-0663">Pyridoxal phosphate</keyword>
<evidence type="ECO:0000256" key="6">
    <source>
        <dbReference type="RuleBase" id="RU000382"/>
    </source>
</evidence>
<dbReference type="InterPro" id="IPR015421">
    <property type="entry name" value="PyrdxlP-dep_Trfase_major"/>
</dbReference>
<evidence type="ECO:0000256" key="2">
    <source>
        <dbReference type="ARBA" id="ARBA00022898"/>
    </source>
</evidence>
<keyword evidence="3 6" id="KW-0456">Lyase</keyword>
<dbReference type="GO" id="GO:0030170">
    <property type="term" value="F:pyridoxal phosphate binding"/>
    <property type="evidence" value="ECO:0007669"/>
    <property type="project" value="InterPro"/>
</dbReference>
<evidence type="ECO:0000256" key="1">
    <source>
        <dbReference type="ARBA" id="ARBA00001933"/>
    </source>
</evidence>
<organism evidence="7 8">
    <name type="scientific">Jiangella alba</name>
    <dbReference type="NCBI Taxonomy" id="561176"/>
    <lineage>
        <taxon>Bacteria</taxon>
        <taxon>Bacillati</taxon>
        <taxon>Actinomycetota</taxon>
        <taxon>Actinomycetes</taxon>
        <taxon>Jiangellales</taxon>
        <taxon>Jiangellaceae</taxon>
        <taxon>Jiangella</taxon>
    </lineage>
</organism>
<dbReference type="InterPro" id="IPR050477">
    <property type="entry name" value="GrpII_AminoAcid_Decarb"/>
</dbReference>
<evidence type="ECO:0000313" key="7">
    <source>
        <dbReference type="EMBL" id="SEF11849.1"/>
    </source>
</evidence>
<dbReference type="GO" id="GO:0004058">
    <property type="term" value="F:aromatic-L-amino-acid decarboxylase activity"/>
    <property type="evidence" value="ECO:0007669"/>
    <property type="project" value="UniProtKB-ARBA"/>
</dbReference>
<dbReference type="InterPro" id="IPR002129">
    <property type="entry name" value="PyrdxlP-dep_de-COase"/>
</dbReference>
<sequence>MTAFPGGLTVADLDARLARLERVSRFPEMPRNLFDEGPHLVSAPELPWGDEIRELSVRAYARFLHGETWITGGGAREMEAEIVGWMGGLLGAPDAAGFISSGGSESNMCAILTAKQLSGRRGGSVVFPDNGHYSLYKLCRMFDLDAIAVPAPDSGLHHVDPEAIEAAIRPDTIALIATAGTWAYGSIDPIEAIGEIAQRRGLYFHVDAAFGGYILPFLERSGYDTAIEPWDFRVPGVCSISADLHKNGMAPPPAGSLFFRDASLLAAAKEICPPNGTMSGTRGTGPIAGAWTMATLLGEAGYTAVSLKSMALRDELIDGVREIPGLDVYPGSRINISLIHSPALDLRPVVEEIRSRGWMFAARQVPAPVGIVVVPMPHNEGQTPHFLADLRAAMELAVPLTPEVTAAEQEKVSSYGF</sequence>
<feature type="modified residue" description="N6-(pyridoxal phosphate)lysine" evidence="5">
    <location>
        <position position="246"/>
    </location>
</feature>
<dbReference type="EMBL" id="FNUC01000004">
    <property type="protein sequence ID" value="SEF11849.1"/>
    <property type="molecule type" value="Genomic_DNA"/>
</dbReference>
<evidence type="ECO:0000256" key="3">
    <source>
        <dbReference type="ARBA" id="ARBA00023239"/>
    </source>
</evidence>
<dbReference type="STRING" id="561176.SAMN04488561_4133"/>
<accession>A0A1H5PD75</accession>
<dbReference type="Pfam" id="PF00282">
    <property type="entry name" value="Pyridoxal_deC"/>
    <property type="match status" value="1"/>
</dbReference>
<dbReference type="GO" id="GO:0019752">
    <property type="term" value="P:carboxylic acid metabolic process"/>
    <property type="evidence" value="ECO:0007669"/>
    <property type="project" value="InterPro"/>
</dbReference>
<dbReference type="SUPFAM" id="SSF53383">
    <property type="entry name" value="PLP-dependent transferases"/>
    <property type="match status" value="1"/>
</dbReference>
<proteinExistence type="inferred from homology"/>
<reference evidence="8" key="1">
    <citation type="submission" date="2016-10" db="EMBL/GenBank/DDBJ databases">
        <authorList>
            <person name="Varghese N."/>
            <person name="Submissions S."/>
        </authorList>
    </citation>
    <scope>NUCLEOTIDE SEQUENCE [LARGE SCALE GENOMIC DNA]</scope>
    <source>
        <strain evidence="8">DSM 45237</strain>
    </source>
</reference>
<dbReference type="PANTHER" id="PTHR42735:SF6">
    <property type="entry name" value="SPHINGOSINE-1-PHOSPHATE LYASE 1"/>
    <property type="match status" value="1"/>
</dbReference>
<dbReference type="RefSeq" id="WP_069109890.1">
    <property type="nucleotide sequence ID" value="NZ_FNUC01000004.1"/>
</dbReference>
<dbReference type="InterPro" id="IPR015422">
    <property type="entry name" value="PyrdxlP-dep_Trfase_small"/>
</dbReference>
<evidence type="ECO:0000256" key="5">
    <source>
        <dbReference type="PIRSR" id="PIRSR602129-50"/>
    </source>
</evidence>
<dbReference type="InterPro" id="IPR015424">
    <property type="entry name" value="PyrdxlP-dep_Trfase"/>
</dbReference>
<dbReference type="OrthoDB" id="3335676at2"/>
<comment type="similarity">
    <text evidence="4">Belongs to the group II decarboxylase family. Sphingosine-1-phosphate lyase subfamily.</text>
</comment>
<dbReference type="Gene3D" id="3.90.1150.10">
    <property type="entry name" value="Aspartate Aminotransferase, domain 1"/>
    <property type="match status" value="1"/>
</dbReference>